<dbReference type="AlphaFoldDB" id="A0A2H3KKJ6"/>
<dbReference type="InterPro" id="IPR022385">
    <property type="entry name" value="Rhs_assc_core"/>
</dbReference>
<protein>
    <recommendedName>
        <fullName evidence="3">RHS repeat-associated protein</fullName>
    </recommendedName>
</protein>
<gene>
    <name evidence="1" type="ORF">B0A77_04220</name>
</gene>
<sequence>MAQQLGNNYYNSPYKFNGKELDDETGFYYYGARYYDPRVSIWMSVDPLAEKYPNISPYVYVANNPINAIDPDGRDIIILSHGPRGKTSIDGGKTNAHPHIVGHMSVLIGNDKTGWTYLSYDYDNGTNKGRGKSGKNDVFTIHKFDKLSDFKNSEHNTFKDDYDDGKGTKTSHRDADGNIVQRYQNAYQIKSDAETDAKMIEAGISVFDTKWTEVKELGQANQCTTVAEKALDAGGLKNGERSDFIQYQAKSGIPYKTHEMNYLPATKQNAIEKKNKGIDVDNIIRRTN</sequence>
<dbReference type="NCBIfam" id="TIGR03696">
    <property type="entry name" value="Rhs_assc_core"/>
    <property type="match status" value="1"/>
</dbReference>
<dbReference type="InterPro" id="IPR050708">
    <property type="entry name" value="T6SS_VgrG/RHS"/>
</dbReference>
<organism evidence="1 2">
    <name type="scientific">Flavobacterium branchiophilum</name>
    <dbReference type="NCBI Taxonomy" id="55197"/>
    <lineage>
        <taxon>Bacteria</taxon>
        <taxon>Pseudomonadati</taxon>
        <taxon>Bacteroidota</taxon>
        <taxon>Flavobacteriia</taxon>
        <taxon>Flavobacteriales</taxon>
        <taxon>Flavobacteriaceae</taxon>
        <taxon>Flavobacterium</taxon>
    </lineage>
</organism>
<dbReference type="EMBL" id="PCMW01000025">
    <property type="protein sequence ID" value="PDS25680.1"/>
    <property type="molecule type" value="Genomic_DNA"/>
</dbReference>
<comment type="caution">
    <text evidence="1">The sequence shown here is derived from an EMBL/GenBank/DDBJ whole genome shotgun (WGS) entry which is preliminary data.</text>
</comment>
<dbReference type="PANTHER" id="PTHR32305">
    <property type="match status" value="1"/>
</dbReference>
<dbReference type="RefSeq" id="WP_097553644.1">
    <property type="nucleotide sequence ID" value="NZ_PCMW01000025.1"/>
</dbReference>
<dbReference type="PANTHER" id="PTHR32305:SF15">
    <property type="entry name" value="PROTEIN RHSA-RELATED"/>
    <property type="match status" value="1"/>
</dbReference>
<name>A0A2H3KKJ6_9FLAO</name>
<accession>A0A2H3KKJ6</accession>
<proteinExistence type="predicted"/>
<dbReference type="Gene3D" id="2.180.10.10">
    <property type="entry name" value="RHS repeat-associated core"/>
    <property type="match status" value="1"/>
</dbReference>
<dbReference type="Proteomes" id="UP000220828">
    <property type="component" value="Unassembled WGS sequence"/>
</dbReference>
<reference evidence="1 2" key="1">
    <citation type="submission" date="2017-09" db="EMBL/GenBank/DDBJ databases">
        <title>Whole genomes of Flavobacteriaceae.</title>
        <authorList>
            <person name="Stine C."/>
            <person name="Li C."/>
            <person name="Tadesse D."/>
        </authorList>
    </citation>
    <scope>NUCLEOTIDE SEQUENCE [LARGE SCALE GENOMIC DNA]</scope>
    <source>
        <strain evidence="1 2">ATCC 35036</strain>
    </source>
</reference>
<dbReference type="CDD" id="cd11685">
    <property type="entry name" value="UEV_TSG101-like"/>
    <property type="match status" value="1"/>
</dbReference>
<evidence type="ECO:0000313" key="1">
    <source>
        <dbReference type="EMBL" id="PDS25680.1"/>
    </source>
</evidence>
<evidence type="ECO:0000313" key="2">
    <source>
        <dbReference type="Proteomes" id="UP000220828"/>
    </source>
</evidence>
<dbReference type="OrthoDB" id="1376075at2"/>
<evidence type="ECO:0008006" key="3">
    <source>
        <dbReference type="Google" id="ProtNLM"/>
    </source>
</evidence>